<proteinExistence type="predicted"/>
<evidence type="ECO:0000313" key="3">
    <source>
        <dbReference type="Proteomes" id="UP001595892"/>
    </source>
</evidence>
<gene>
    <name evidence="2" type="ORF">ACFO3Q_03560</name>
</gene>
<name>A0ABV9NI68_9GAMM</name>
<protein>
    <submittedName>
        <fullName evidence="2">DUF1176 domain-containing protein</fullName>
    </submittedName>
</protein>
<accession>A0ABV9NI68</accession>
<organism evidence="2 3">
    <name type="scientific">Coralloluteibacterium thermophilum</name>
    <dbReference type="NCBI Taxonomy" id="2707049"/>
    <lineage>
        <taxon>Bacteria</taxon>
        <taxon>Pseudomonadati</taxon>
        <taxon>Pseudomonadota</taxon>
        <taxon>Gammaproteobacteria</taxon>
        <taxon>Lysobacterales</taxon>
        <taxon>Lysobacteraceae</taxon>
        <taxon>Coralloluteibacterium</taxon>
    </lineage>
</organism>
<dbReference type="InterPro" id="IPR009560">
    <property type="entry name" value="DUF1176"/>
</dbReference>
<evidence type="ECO:0000256" key="1">
    <source>
        <dbReference type="SAM" id="SignalP"/>
    </source>
</evidence>
<keyword evidence="1" id="KW-0732">Signal</keyword>
<keyword evidence="3" id="KW-1185">Reference proteome</keyword>
<dbReference type="EMBL" id="JBHSGG010000007">
    <property type="protein sequence ID" value="MFC4727244.1"/>
    <property type="molecule type" value="Genomic_DNA"/>
</dbReference>
<comment type="caution">
    <text evidence="2">The sequence shown here is derived from an EMBL/GenBank/DDBJ whole genome shotgun (WGS) entry which is preliminary data.</text>
</comment>
<dbReference type="Proteomes" id="UP001595892">
    <property type="component" value="Unassembled WGS sequence"/>
</dbReference>
<feature type="chain" id="PRO_5046438733" evidence="1">
    <location>
        <begin position="28"/>
        <end position="371"/>
    </location>
</feature>
<reference evidence="3" key="1">
    <citation type="journal article" date="2019" name="Int. J. Syst. Evol. Microbiol.">
        <title>The Global Catalogue of Microorganisms (GCM) 10K type strain sequencing project: providing services to taxonomists for standard genome sequencing and annotation.</title>
        <authorList>
            <consortium name="The Broad Institute Genomics Platform"/>
            <consortium name="The Broad Institute Genome Sequencing Center for Infectious Disease"/>
            <person name="Wu L."/>
            <person name="Ma J."/>
        </authorList>
    </citation>
    <scope>NUCLEOTIDE SEQUENCE [LARGE SCALE GENOMIC DNA]</scope>
    <source>
        <strain evidence="3">CGMCC 1.13574</strain>
    </source>
</reference>
<sequence>MIRPQSVPILALALLLAGGTWHGGARAAPAVPVYQVFQDTLVVCDNGRDCEVVAVNREGNGMPLRLRREAGPAGMQHLELAAQGPVDAEALRLDGRMVPALDALPWRVQRADGLLALDEPAAIARFIDIVRNGRHLTVGKGEDVPTASLAGFSAALLRVDEVQQRLGTEGAWLRRGDRADADVPPPPALPVLPLAAPEPVGLAKDVAARLAQHVRAAQAEALHAEECEEAGGPFDVSRHDGAAPLDDTHALVFLTCFAGAYQHASLVFRVPRDGSGPAERITLPGGGIRVAERGSEDFALLTSPEYAPATATLIHFAKGRGLGDCGQAVAWHYDGREFHLAVYAELTLCGGTVPGAWPQLWRTVDPSPGGP</sequence>
<dbReference type="Pfam" id="PF06674">
    <property type="entry name" value="DUF1176"/>
    <property type="match status" value="1"/>
</dbReference>
<evidence type="ECO:0000313" key="2">
    <source>
        <dbReference type="EMBL" id="MFC4727244.1"/>
    </source>
</evidence>
<dbReference type="RefSeq" id="WP_377003266.1">
    <property type="nucleotide sequence ID" value="NZ_JBHSGG010000007.1"/>
</dbReference>
<feature type="signal peptide" evidence="1">
    <location>
        <begin position="1"/>
        <end position="27"/>
    </location>
</feature>